<evidence type="ECO:0000313" key="1">
    <source>
        <dbReference type="EMBL" id="MEJ7138416.1"/>
    </source>
</evidence>
<protein>
    <submittedName>
        <fullName evidence="1">LapD/MoxY N-terminal periplasmic domain-containing protein</fullName>
    </submittedName>
</protein>
<comment type="caution">
    <text evidence="1">The sequence shown here is derived from an EMBL/GenBank/DDBJ whole genome shotgun (WGS) entry which is preliminary data.</text>
</comment>
<organism evidence="1 2">
    <name type="scientific">Amphibiibacter pelophylacis</name>
    <dbReference type="NCBI Taxonomy" id="1799477"/>
    <lineage>
        <taxon>Bacteria</taxon>
        <taxon>Pseudomonadati</taxon>
        <taxon>Pseudomonadota</taxon>
        <taxon>Betaproteobacteria</taxon>
        <taxon>Burkholderiales</taxon>
        <taxon>Sphaerotilaceae</taxon>
        <taxon>Amphibiibacter</taxon>
    </lineage>
</organism>
<sequence>MSLIRQIWLLCLVSVLLAFGGSFAVSLNSIHSYLQDQLTQKNNDMAQSLSLTLGGLGGDRVAIELSISSQFDTGNYERIVLKMSDGSVIERQAPTRVDGVPQWFSRLAVVRAAPGLSQVSSGWAQLGQLTVVSQSGFAQAELWQSTRRSFVISLLVALLTGALAWVVVRRIRRPLDATVGQAEAIMQRRFITVEEPAVPELRRVTVAMNDMVDRVRTMFADQAVQLEKLRQQAQCDPLTGLWNRVSFFADLRASLEREDGADSGYLMLVRLLDLAEINRRVGYHKTNEIISSIATTLQTSACDLQGVRLGRLNGTDFALSCSSLDSIQHFADHLLSELRERFAELDESSAVVCGVASWHHGMPISVLMATVDEALAKAERKGLFAQEHVHSLQEPVMGEGQWRDGLVLAVREQRMQLVEYPVINPQGQLLHLECPLRLQVEEGGAFLPAARWLHFAQRAQLLSAIDLLAVRTSLQAIAADGIERAVNIAPVTFNDSNFVSTLIGVLQGFGKPVVKKLWFEVGEQVTQTHLSVLRQLVTQTRELGVHVGLEHAGEALLKVDGLLEIGLDYIKMDGSQVKDIAEDLTRREQLASTVRWLRSGGVTVIAEGVTHAEDIALIWQCGFDGITGPAVQVKG</sequence>
<reference evidence="1" key="1">
    <citation type="submission" date="2023-10" db="EMBL/GenBank/DDBJ databases">
        <title>Amphibacter perezi, gen. nov., sp. nov. a novel taxa of the family Comamonadaceae, class Betaproteobacteria isolated from the skin microbiota of Pelophylax perezi from different populations.</title>
        <authorList>
            <person name="Costa S."/>
            <person name="Proenca D.N."/>
            <person name="Lopes I."/>
            <person name="Morais P.V."/>
        </authorList>
    </citation>
    <scope>NUCLEOTIDE SEQUENCE</scope>
    <source>
        <strain evidence="1">SL12-8</strain>
    </source>
</reference>
<evidence type="ECO:0000313" key="2">
    <source>
        <dbReference type="Proteomes" id="UP001364695"/>
    </source>
</evidence>
<dbReference type="Proteomes" id="UP001364695">
    <property type="component" value="Unassembled WGS sequence"/>
</dbReference>
<proteinExistence type="predicted"/>
<keyword evidence="2" id="KW-1185">Reference proteome</keyword>
<gene>
    <name evidence="1" type="ORF">RV045_08225</name>
</gene>
<accession>A0ACC6P2I4</accession>
<dbReference type="EMBL" id="JAWDIE010000010">
    <property type="protein sequence ID" value="MEJ7138416.1"/>
    <property type="molecule type" value="Genomic_DNA"/>
</dbReference>
<name>A0ACC6P2I4_9BURK</name>